<evidence type="ECO:0000313" key="1">
    <source>
        <dbReference type="EMBL" id="WGE07344.2"/>
    </source>
</evidence>
<protein>
    <submittedName>
        <fullName evidence="1">Uncharacterized protein</fullName>
    </submittedName>
</protein>
<evidence type="ECO:0000313" key="2">
    <source>
        <dbReference type="Proteomes" id="UP001217185"/>
    </source>
</evidence>
<organism evidence="1 2">
    <name type="scientific">Bacillus subtilis</name>
    <dbReference type="NCBI Taxonomy" id="1423"/>
    <lineage>
        <taxon>Bacteria</taxon>
        <taxon>Bacillati</taxon>
        <taxon>Bacillota</taxon>
        <taxon>Bacilli</taxon>
        <taxon>Bacillales</taxon>
        <taxon>Bacillaceae</taxon>
        <taxon>Bacillus</taxon>
    </lineage>
</organism>
<proteinExistence type="predicted"/>
<dbReference type="Proteomes" id="UP001217185">
    <property type="component" value="Chromosome"/>
</dbReference>
<gene>
    <name evidence="1" type="ORF">P5658_21705</name>
</gene>
<name>A0AC61YWM7_BACIU</name>
<sequence length="100" mass="11360">MATNHQEIKEIVVVEFDPTLKHYDFKNCLEGISIGDSVVVDTRNGVRAGTVVGFKNASKLADRWVIQRVDLEGHKERLEKEKERIAVNAKWRNAAKNLKS</sequence>
<accession>A0AC61YWM7</accession>
<reference evidence="1" key="1">
    <citation type="submission" date="2025-02" db="EMBL/GenBank/DDBJ databases">
        <title>Complete genome sequences of 52 Bacillus and Priestia strains isolated from West-African fermentations and 26 reference strains from the DSMZ collection.</title>
        <authorList>
            <person name="Wiedenbein E.S."/>
            <person name="Canoy T.S."/>
            <person name="Hui Y."/>
            <person name="Parkouda C."/>
            <person name="Dawende C."/>
            <person name="Ametefe E."/>
            <person name="Jespersen L."/>
            <person name="Nielsen D.S."/>
        </authorList>
    </citation>
    <scope>NUCLEOTIDE SEQUENCE</scope>
    <source>
        <strain evidence="1">PRO122</strain>
    </source>
</reference>
<dbReference type="EMBL" id="CP121756">
    <property type="protein sequence ID" value="WGE07344.2"/>
    <property type="molecule type" value="Genomic_DNA"/>
</dbReference>